<dbReference type="Gene3D" id="1.25.40.20">
    <property type="entry name" value="Ankyrin repeat-containing domain"/>
    <property type="match status" value="3"/>
</dbReference>
<dbReference type="Pfam" id="PF12796">
    <property type="entry name" value="Ank_2"/>
    <property type="match status" value="1"/>
</dbReference>
<feature type="chain" id="PRO_5043618148" description="Ankyrin repeat domain-containing protein" evidence="5">
    <location>
        <begin position="23"/>
        <end position="376"/>
    </location>
</feature>
<evidence type="ECO:0000313" key="7">
    <source>
        <dbReference type="Proteomes" id="UP001497623"/>
    </source>
</evidence>
<keyword evidence="1" id="KW-0677">Repeat</keyword>
<dbReference type="PRINTS" id="PR01415">
    <property type="entry name" value="ANKYRIN"/>
</dbReference>
<protein>
    <recommendedName>
        <fullName evidence="8">Ankyrin repeat domain-containing protein</fullName>
    </recommendedName>
</protein>
<dbReference type="PROSITE" id="PS50297">
    <property type="entry name" value="ANK_REP_REGION"/>
    <property type="match status" value="5"/>
</dbReference>
<dbReference type="Proteomes" id="UP001497623">
    <property type="component" value="Unassembled WGS sequence"/>
</dbReference>
<dbReference type="EMBL" id="CAXKWB010014007">
    <property type="protein sequence ID" value="CAL4109421.1"/>
    <property type="molecule type" value="Genomic_DNA"/>
</dbReference>
<organism evidence="6 7">
    <name type="scientific">Meganyctiphanes norvegica</name>
    <name type="common">Northern krill</name>
    <name type="synonym">Thysanopoda norvegica</name>
    <dbReference type="NCBI Taxonomy" id="48144"/>
    <lineage>
        <taxon>Eukaryota</taxon>
        <taxon>Metazoa</taxon>
        <taxon>Ecdysozoa</taxon>
        <taxon>Arthropoda</taxon>
        <taxon>Crustacea</taxon>
        <taxon>Multicrustacea</taxon>
        <taxon>Malacostraca</taxon>
        <taxon>Eumalacostraca</taxon>
        <taxon>Eucarida</taxon>
        <taxon>Euphausiacea</taxon>
        <taxon>Euphausiidae</taxon>
        <taxon>Meganyctiphanes</taxon>
    </lineage>
</organism>
<feature type="repeat" description="ANK" evidence="3">
    <location>
        <begin position="57"/>
        <end position="89"/>
    </location>
</feature>
<dbReference type="PANTHER" id="PTHR24171">
    <property type="entry name" value="ANKYRIN REPEAT DOMAIN-CONTAINING PROTEIN 39-RELATED"/>
    <property type="match status" value="1"/>
</dbReference>
<dbReference type="PANTHER" id="PTHR24171:SF10">
    <property type="entry name" value="ANKYRIN REPEAT DOMAIN-CONTAINING PROTEIN 29-LIKE"/>
    <property type="match status" value="1"/>
</dbReference>
<keyword evidence="2 3" id="KW-0040">ANK repeat</keyword>
<evidence type="ECO:0000256" key="5">
    <source>
        <dbReference type="SAM" id="SignalP"/>
    </source>
</evidence>
<sequence length="376" mass="41447">MVLLYNLSVILIIWTLISRNAGSKVYTASYNGDLDEVRQLTAKNCADVNTPYEGGDGKNTPLHVAAKINHTQIVMLLLSCNADPDKKAADGLTALMFASQIGTVDVANILLGAGAGIDIKQETGWTALMLASYNMRTKIGKALVNAEAKLDLQQKDGRTALMMASNNNHLSAVEVLISAGADTNIQQEIGWTALIFSVNRGHLAVTKELVESGANLNIKTHKGETALHKAAEKNRKEEIGIFLQHGADVSIETNAGETAESISRKNGFADLLKLIQQYTDAKGHVVADITLEEQLIDISAKSLLMHVIYLMMIGILFIGMIAFCCYIYKLRKRNKQLSLQIHMVTFNNKERRENEHIYDDADENIYDEAKDYIHEN</sequence>
<dbReference type="InterPro" id="IPR036770">
    <property type="entry name" value="Ankyrin_rpt-contain_sf"/>
</dbReference>
<keyword evidence="5" id="KW-0732">Signal</keyword>
<name>A0AAV2R0R9_MEGNR</name>
<evidence type="ECO:0000256" key="4">
    <source>
        <dbReference type="SAM" id="Phobius"/>
    </source>
</evidence>
<feature type="signal peptide" evidence="5">
    <location>
        <begin position="1"/>
        <end position="22"/>
    </location>
</feature>
<dbReference type="SMART" id="SM00248">
    <property type="entry name" value="ANK"/>
    <property type="match status" value="6"/>
</dbReference>
<reference evidence="6 7" key="1">
    <citation type="submission" date="2024-05" db="EMBL/GenBank/DDBJ databases">
        <authorList>
            <person name="Wallberg A."/>
        </authorList>
    </citation>
    <scope>NUCLEOTIDE SEQUENCE [LARGE SCALE GENOMIC DNA]</scope>
</reference>
<comment type="caution">
    <text evidence="6">The sequence shown here is derived from an EMBL/GenBank/DDBJ whole genome shotgun (WGS) entry which is preliminary data.</text>
</comment>
<dbReference type="PROSITE" id="PS50088">
    <property type="entry name" value="ANK_REPEAT"/>
    <property type="match status" value="5"/>
</dbReference>
<dbReference type="AlphaFoldDB" id="A0AAV2R0R9"/>
<evidence type="ECO:0000256" key="1">
    <source>
        <dbReference type="ARBA" id="ARBA00022737"/>
    </source>
</evidence>
<evidence type="ECO:0000313" key="6">
    <source>
        <dbReference type="EMBL" id="CAL4109421.1"/>
    </source>
</evidence>
<evidence type="ECO:0000256" key="2">
    <source>
        <dbReference type="ARBA" id="ARBA00023043"/>
    </source>
</evidence>
<dbReference type="SUPFAM" id="SSF48403">
    <property type="entry name" value="Ankyrin repeat"/>
    <property type="match status" value="1"/>
</dbReference>
<keyword evidence="4" id="KW-1133">Transmembrane helix</keyword>
<dbReference type="Pfam" id="PF13637">
    <property type="entry name" value="Ank_4"/>
    <property type="match status" value="1"/>
</dbReference>
<feature type="repeat" description="ANK" evidence="3">
    <location>
        <begin position="156"/>
        <end position="188"/>
    </location>
</feature>
<evidence type="ECO:0008006" key="8">
    <source>
        <dbReference type="Google" id="ProtNLM"/>
    </source>
</evidence>
<proteinExistence type="predicted"/>
<keyword evidence="4" id="KW-0812">Transmembrane</keyword>
<keyword evidence="7" id="KW-1185">Reference proteome</keyword>
<evidence type="ECO:0000256" key="3">
    <source>
        <dbReference type="PROSITE-ProRule" id="PRU00023"/>
    </source>
</evidence>
<feature type="transmembrane region" description="Helical" evidence="4">
    <location>
        <begin position="303"/>
        <end position="328"/>
    </location>
</feature>
<feature type="repeat" description="ANK" evidence="3">
    <location>
        <begin position="222"/>
        <end position="254"/>
    </location>
</feature>
<accession>A0AAV2R0R9</accession>
<feature type="repeat" description="ANK" evidence="3">
    <location>
        <begin position="189"/>
        <end position="221"/>
    </location>
</feature>
<gene>
    <name evidence="6" type="ORF">MNOR_LOCUS19107</name>
</gene>
<keyword evidence="4" id="KW-0472">Membrane</keyword>
<dbReference type="InterPro" id="IPR002110">
    <property type="entry name" value="Ankyrin_rpt"/>
</dbReference>
<dbReference type="Pfam" id="PF00023">
    <property type="entry name" value="Ank"/>
    <property type="match status" value="1"/>
</dbReference>
<feature type="repeat" description="ANK" evidence="3">
    <location>
        <begin position="90"/>
        <end position="122"/>
    </location>
</feature>